<dbReference type="RefSeq" id="WP_043533165.1">
    <property type="nucleotide sequence ID" value="NZ_BAABKU010000003.1"/>
</dbReference>
<dbReference type="InterPro" id="IPR021373">
    <property type="entry name" value="DUF2993"/>
</dbReference>
<protein>
    <recommendedName>
        <fullName evidence="3">DUF2993 domain-containing protein</fullName>
    </recommendedName>
</protein>
<name>A0A0A6UBP5_ACTUT</name>
<evidence type="ECO:0000313" key="2">
    <source>
        <dbReference type="Proteomes" id="UP000054537"/>
    </source>
</evidence>
<dbReference type="eggNOG" id="ENOG50335WC">
    <property type="taxonomic scope" value="Bacteria"/>
</dbReference>
<dbReference type="Pfam" id="PF11209">
    <property type="entry name" value="LmeA"/>
    <property type="match status" value="1"/>
</dbReference>
<evidence type="ECO:0008006" key="3">
    <source>
        <dbReference type="Google" id="ProtNLM"/>
    </source>
</evidence>
<dbReference type="AlphaFoldDB" id="A0A0A6UBP5"/>
<reference evidence="1 2" key="1">
    <citation type="submission" date="2014-10" db="EMBL/GenBank/DDBJ databases">
        <title>Draft genome sequence of Actinoplanes utahensis NRRL 12052.</title>
        <authorList>
            <person name="Velasco-Bucheli B."/>
            <person name="del Cerro C."/>
            <person name="Hormigo D."/>
            <person name="Garcia J.L."/>
            <person name="Acebal C."/>
            <person name="Arroyo M."/>
            <person name="de la Mata I."/>
        </authorList>
    </citation>
    <scope>NUCLEOTIDE SEQUENCE [LARGE SCALE GENOMIC DNA]</scope>
    <source>
        <strain evidence="1 2">NRRL 12052</strain>
    </source>
</reference>
<accession>A0A0A6UBP5</accession>
<evidence type="ECO:0000313" key="1">
    <source>
        <dbReference type="EMBL" id="KHD72493.1"/>
    </source>
</evidence>
<dbReference type="Proteomes" id="UP000054537">
    <property type="component" value="Unassembled WGS sequence"/>
</dbReference>
<comment type="caution">
    <text evidence="1">The sequence shown here is derived from an EMBL/GenBank/DDBJ whole genome shotgun (WGS) entry which is preliminary data.</text>
</comment>
<sequence length="263" mass="27986">MAEVYGSERPRRRRGRRLLIVVLVLLVLLGAGLAVLDRFSNSYAENILADKVAEEVAARSASSSPPVVTIAGVPFLTQVLAGKYEEIRIELPDFRATALSGETVRMDLLDIRAQNVQAPLDALRTGQGEVRAGSVTGVGTIDYALLAEATGQEGLKLAEKDGKVVGSAVVPLTRTQQVSVSAVIDLKVVGGKIRVRFSDVTATDLPDTPIDESRLTSLLERDLPDIQVPDLPMNLQLKTLQPLPEGLRVAFGATDVSLAAAGV</sequence>
<keyword evidence="2" id="KW-1185">Reference proteome</keyword>
<dbReference type="EMBL" id="JRTT01000137">
    <property type="protein sequence ID" value="KHD72493.1"/>
    <property type="molecule type" value="Genomic_DNA"/>
</dbReference>
<gene>
    <name evidence="1" type="ORF">MB27_39245</name>
</gene>
<proteinExistence type="predicted"/>
<dbReference type="STRING" id="1869.MB27_39245"/>
<organism evidence="1 2">
    <name type="scientific">Actinoplanes utahensis</name>
    <dbReference type="NCBI Taxonomy" id="1869"/>
    <lineage>
        <taxon>Bacteria</taxon>
        <taxon>Bacillati</taxon>
        <taxon>Actinomycetota</taxon>
        <taxon>Actinomycetes</taxon>
        <taxon>Micromonosporales</taxon>
        <taxon>Micromonosporaceae</taxon>
        <taxon>Actinoplanes</taxon>
    </lineage>
</organism>